<gene>
    <name evidence="1" type="ORF">NG799_01525</name>
</gene>
<dbReference type="Proteomes" id="UP001525890">
    <property type="component" value="Unassembled WGS sequence"/>
</dbReference>
<comment type="caution">
    <text evidence="1">The sequence shown here is derived from an EMBL/GenBank/DDBJ whole genome shotgun (WGS) entry which is preliminary data.</text>
</comment>
<dbReference type="EMBL" id="JAMXFF010000002">
    <property type="protein sequence ID" value="MCT7965011.1"/>
    <property type="molecule type" value="Genomic_DNA"/>
</dbReference>
<protein>
    <submittedName>
        <fullName evidence="1">Uncharacterized protein</fullName>
    </submittedName>
</protein>
<dbReference type="RefSeq" id="WP_261235166.1">
    <property type="nucleotide sequence ID" value="NZ_JAMXFF010000002.1"/>
</dbReference>
<reference evidence="1 2" key="1">
    <citation type="journal article" date="2022" name="Front. Microbiol.">
        <title>High genomic differentiation and limited gene flow indicate recent cryptic speciation within the genus Laspinema (cyanobacteria).</title>
        <authorList>
            <person name="Stanojkovic A."/>
            <person name="Skoupy S."/>
            <person name="Skaloud P."/>
            <person name="Dvorak P."/>
        </authorList>
    </citation>
    <scope>NUCLEOTIDE SEQUENCE [LARGE SCALE GENOMIC DNA]</scope>
    <source>
        <strain evidence="1 2">D2a</strain>
    </source>
</reference>
<organism evidence="1 2">
    <name type="scientific">Laspinema palackyanum D2a</name>
    <dbReference type="NCBI Taxonomy" id="2953684"/>
    <lineage>
        <taxon>Bacteria</taxon>
        <taxon>Bacillati</taxon>
        <taxon>Cyanobacteriota</taxon>
        <taxon>Cyanophyceae</taxon>
        <taxon>Oscillatoriophycideae</taxon>
        <taxon>Oscillatoriales</taxon>
        <taxon>Laspinemataceae</taxon>
        <taxon>Laspinema</taxon>
        <taxon>Laspinema palackyanum</taxon>
    </lineage>
</organism>
<evidence type="ECO:0000313" key="2">
    <source>
        <dbReference type="Proteomes" id="UP001525890"/>
    </source>
</evidence>
<sequence length="192" mass="22533">MEPPEKAKAISVYEFCRKWMPVLYKKKLYQPSCGLKYPGDIGFVQQAAVFLAELLPETGSVSSYKNYLSGRQEDTPTQKMLEVLLGQLDYMWSSTNRINLISPLSDSLEMFCKKWSKIWWLKPSYSKSDMARFISWILAMSPKDCLNLIDSYNFRNATRIRLLLFYLAALEESWHLYLYHLHLSTNTFRKRA</sequence>
<accession>A0ABT2MM94</accession>
<keyword evidence="2" id="KW-1185">Reference proteome</keyword>
<proteinExistence type="predicted"/>
<name>A0ABT2MM94_9CYAN</name>
<evidence type="ECO:0000313" key="1">
    <source>
        <dbReference type="EMBL" id="MCT7965011.1"/>
    </source>
</evidence>